<name>A0A6H9WQ44_9MICO</name>
<dbReference type="Pfam" id="PF00535">
    <property type="entry name" value="Glycos_transf_2"/>
    <property type="match status" value="1"/>
</dbReference>
<evidence type="ECO:0000313" key="6">
    <source>
        <dbReference type="Proteomes" id="UP000431744"/>
    </source>
</evidence>
<evidence type="ECO:0000313" key="5">
    <source>
        <dbReference type="EMBL" id="KAB1649107.1"/>
    </source>
</evidence>
<proteinExistence type="inferred from homology"/>
<feature type="domain" description="Glycosyltransferase 2-like" evidence="4">
    <location>
        <begin position="29"/>
        <end position="139"/>
    </location>
</feature>
<evidence type="ECO:0000256" key="1">
    <source>
        <dbReference type="ARBA" id="ARBA00006739"/>
    </source>
</evidence>
<comment type="caution">
    <text evidence="5">The sequence shown here is derived from an EMBL/GenBank/DDBJ whole genome shotgun (WGS) entry which is preliminary data.</text>
</comment>
<keyword evidence="3 5" id="KW-0808">Transferase</keyword>
<dbReference type="GO" id="GO:0016757">
    <property type="term" value="F:glycosyltransferase activity"/>
    <property type="evidence" value="ECO:0007669"/>
    <property type="project" value="UniProtKB-KW"/>
</dbReference>
<dbReference type="InterPro" id="IPR029044">
    <property type="entry name" value="Nucleotide-diphossugar_trans"/>
</dbReference>
<dbReference type="SUPFAM" id="SSF53448">
    <property type="entry name" value="Nucleotide-diphospho-sugar transferases"/>
    <property type="match status" value="1"/>
</dbReference>
<dbReference type="InterPro" id="IPR050834">
    <property type="entry name" value="Glycosyltransf_2"/>
</dbReference>
<dbReference type="RefSeq" id="WP_158027699.1">
    <property type="nucleotide sequence ID" value="NZ_BMHG01000001.1"/>
</dbReference>
<dbReference type="OrthoDB" id="9802649at2"/>
<evidence type="ECO:0000259" key="4">
    <source>
        <dbReference type="Pfam" id="PF00535"/>
    </source>
</evidence>
<dbReference type="EMBL" id="WBJY01000001">
    <property type="protein sequence ID" value="KAB1649107.1"/>
    <property type="molecule type" value="Genomic_DNA"/>
</dbReference>
<protein>
    <submittedName>
        <fullName evidence="5">Glycosyltransferase</fullName>
    </submittedName>
</protein>
<dbReference type="Gene3D" id="3.90.550.10">
    <property type="entry name" value="Spore Coat Polysaccharide Biosynthesis Protein SpsA, Chain A"/>
    <property type="match status" value="1"/>
</dbReference>
<gene>
    <name evidence="5" type="ORF">F8O04_02160</name>
</gene>
<organism evidence="5 6">
    <name type="scientific">Pseudoclavibacter endophyticus</name>
    <dbReference type="NCBI Taxonomy" id="1778590"/>
    <lineage>
        <taxon>Bacteria</taxon>
        <taxon>Bacillati</taxon>
        <taxon>Actinomycetota</taxon>
        <taxon>Actinomycetes</taxon>
        <taxon>Micrococcales</taxon>
        <taxon>Microbacteriaceae</taxon>
        <taxon>Pseudoclavibacter</taxon>
    </lineage>
</organism>
<dbReference type="Proteomes" id="UP000431744">
    <property type="component" value="Unassembled WGS sequence"/>
</dbReference>
<reference evidence="5 6" key="1">
    <citation type="submission" date="2019-09" db="EMBL/GenBank/DDBJ databases">
        <title>Phylogeny of genus Pseudoclavibacter and closely related genus.</title>
        <authorList>
            <person name="Li Y."/>
        </authorList>
    </citation>
    <scope>NUCLEOTIDE SEQUENCE [LARGE SCALE GENOMIC DNA]</scope>
    <source>
        <strain evidence="5 6">EGI 60007</strain>
    </source>
</reference>
<dbReference type="PANTHER" id="PTHR43685:SF5">
    <property type="entry name" value="GLYCOSYLTRANSFERASE EPSE-RELATED"/>
    <property type="match status" value="1"/>
</dbReference>
<dbReference type="AlphaFoldDB" id="A0A6H9WQ44"/>
<comment type="similarity">
    <text evidence="1">Belongs to the glycosyltransferase 2 family.</text>
</comment>
<dbReference type="InterPro" id="IPR001173">
    <property type="entry name" value="Glyco_trans_2-like"/>
</dbReference>
<keyword evidence="2" id="KW-0328">Glycosyltransferase</keyword>
<evidence type="ECO:0000256" key="2">
    <source>
        <dbReference type="ARBA" id="ARBA00022676"/>
    </source>
</evidence>
<keyword evidence="6" id="KW-1185">Reference proteome</keyword>
<dbReference type="PANTHER" id="PTHR43685">
    <property type="entry name" value="GLYCOSYLTRANSFERASE"/>
    <property type="match status" value="1"/>
</dbReference>
<accession>A0A6H9WQ44</accession>
<evidence type="ECO:0000256" key="3">
    <source>
        <dbReference type="ARBA" id="ARBA00022679"/>
    </source>
</evidence>
<sequence>MVVSSIVAQREPGVARASSAIPPSSGVTAVVCTFRGEAFLAQQLASILRQSVSVDEVIVSDDASTDGTVELAARTLEASEVPFRVFTRSTALRVAANFAFGADQARTPLVAFADQDDVWHRDKVARLAPLLADDEGALLAHSDARIVDRAGDEIEPSLFASLEIGDGEWAAYVGDGAGPGPGPDQFGVLLRRNLVTGATTMVRRDFVVAAGVAPDPWIHDEWLAIAAALRSGIRTLRAPLIDYRQHGDNQIGQVTPTLRDKVDRVVGPGYEQQRLRVQRADALRARLGSLGATPEQRVEVERKLSHERRRLRMPDARLARVGAVAQGLRRGDYRRYSSRGTLDVIRDALHSRSDRPD</sequence>